<reference evidence="6 7" key="1">
    <citation type="journal article" date="2017" name="BMC Genomics">
        <title>Whole-genome assembly of Babesia ovata and comparative genomics between closely related pathogens.</title>
        <authorList>
            <person name="Yamagishi J."/>
            <person name="Asada M."/>
            <person name="Hakimi H."/>
            <person name="Tanaka T.Q."/>
            <person name="Sugimoto C."/>
            <person name="Kawazu S."/>
        </authorList>
    </citation>
    <scope>NUCLEOTIDE SEQUENCE [LARGE SCALE GENOMIC DNA]</scope>
    <source>
        <strain evidence="6 7">Miyake</strain>
    </source>
</reference>
<sequence length="818" mass="93059">MVPRSRKSDPIDDPRFKTQKQKSRKSLRKAQRKADKQRHHQNMIQWKQRRSNKPSPQETASHQEAKVKPQKRKMDQNNEVAPPTNQPVEKSYDELEIEYLERKLRKNRKSSAKAGDLFQSLKKEFVNDGFDEEFLDFLSEISNMAEKGKKSKEGTSIDKAQTKRNAGKSKTRDHDEEFEDDDDEEGDEGEGEDEEADGSEEDEDEDSEGEDEEEDDEDGEDEEDAEEDEDEDIEGSDDSDGDIDGNHNGEDELPPKKKVRFDLPPREMKEKSKQKSEIRKRPIKTVPIDEKLVEETKKKQRGLLNRISEGNFTIVVKEIIKLYNHVLSSESNDEGKEHLLAVDELIEDLCDCTVKMVIENESSVISLVAMHTALICALCNTVGINVGYVYCHKLLKTLEAALPVLFENQDGKELSYAKLVTRNSVMSFAVISHLDMLDLEIIFFLIKNISRENITEHVAQILMVLLRYTGHKMKVENPTSFHNVIGHLKKLLDKYKETHGDITQSRLRFFEQEIESFKLSKEKKPLETFDFLKNIIKGEFRHSAGTTNPQISLQTLLKFTKESDGPTLPSHVILHNLDTASLMAVKSSKIKGDNSTESLLQKAAALRLYSNCQKSTFVAIMGAISPQHAVERIMALGIKPVQYTEVVYTVVHSLMSEKLYNEYYTEVNKNLARLPAATGKRFTRACVCTLIAVIEHLHEKKPRKCAHVGRLFAAMVAGNVLELKLLKFVKKEHIDSDSVEAFLKSLFGNLVTLTPASSEEHVIAQLMSLANVEMFDILCELWLEYIQDHCMDKVLSAGSGNVLMEACRRIFGAKNLER</sequence>
<dbReference type="EMBL" id="BDSA01000001">
    <property type="protein sequence ID" value="GBE59644.1"/>
    <property type="molecule type" value="Genomic_DNA"/>
</dbReference>
<comment type="subcellular location">
    <subcellularLocation>
        <location evidence="1">Nucleus</location>
    </subcellularLocation>
</comment>
<evidence type="ECO:0000256" key="4">
    <source>
        <dbReference type="SAM" id="MobiDB-lite"/>
    </source>
</evidence>
<keyword evidence="7" id="KW-1185">Reference proteome</keyword>
<dbReference type="AlphaFoldDB" id="A0A2H6K9F9"/>
<proteinExistence type="inferred from homology"/>
<dbReference type="GO" id="GO:0003723">
    <property type="term" value="F:RNA binding"/>
    <property type="evidence" value="ECO:0007669"/>
    <property type="project" value="TreeGrafter"/>
</dbReference>
<evidence type="ECO:0000256" key="1">
    <source>
        <dbReference type="ARBA" id="ARBA00004123"/>
    </source>
</evidence>
<accession>A0A2H6K9F9</accession>
<comment type="caution">
    <text evidence="6">The sequence shown here is derived from an EMBL/GenBank/DDBJ whole genome shotgun (WGS) entry which is preliminary data.</text>
</comment>
<feature type="domain" description="MI" evidence="5">
    <location>
        <begin position="611"/>
        <end position="731"/>
    </location>
</feature>
<dbReference type="PROSITE" id="PS51366">
    <property type="entry name" value="MI"/>
    <property type="match status" value="1"/>
</dbReference>
<dbReference type="VEuPathDB" id="PiroplasmaDB:BOVATA_011370"/>
<gene>
    <name evidence="6" type="ORF">BOVATA_011370</name>
</gene>
<dbReference type="InterPro" id="IPR003891">
    <property type="entry name" value="Initiation_fac_eIF4g_MI"/>
</dbReference>
<dbReference type="Pfam" id="PF02847">
    <property type="entry name" value="MA3"/>
    <property type="match status" value="1"/>
</dbReference>
<evidence type="ECO:0000256" key="3">
    <source>
        <dbReference type="ARBA" id="ARBA00023242"/>
    </source>
</evidence>
<dbReference type="Gene3D" id="1.25.40.180">
    <property type="match status" value="1"/>
</dbReference>
<dbReference type="PANTHER" id="PTHR18034">
    <property type="entry name" value="CELL CYCLE CONTROL PROTEIN CWF22-RELATED"/>
    <property type="match status" value="1"/>
</dbReference>
<evidence type="ECO:0000256" key="2">
    <source>
        <dbReference type="ARBA" id="ARBA00006856"/>
    </source>
</evidence>
<dbReference type="GO" id="GO:0005730">
    <property type="term" value="C:nucleolus"/>
    <property type="evidence" value="ECO:0007669"/>
    <property type="project" value="TreeGrafter"/>
</dbReference>
<feature type="compositionally biased region" description="Basic residues" evidence="4">
    <location>
        <begin position="17"/>
        <end position="52"/>
    </location>
</feature>
<organism evidence="6 7">
    <name type="scientific">Babesia ovata</name>
    <dbReference type="NCBI Taxonomy" id="189622"/>
    <lineage>
        <taxon>Eukaryota</taxon>
        <taxon>Sar</taxon>
        <taxon>Alveolata</taxon>
        <taxon>Apicomplexa</taxon>
        <taxon>Aconoidasida</taxon>
        <taxon>Piroplasmida</taxon>
        <taxon>Babesiidae</taxon>
        <taxon>Babesia</taxon>
    </lineage>
</organism>
<dbReference type="Proteomes" id="UP000236319">
    <property type="component" value="Unassembled WGS sequence"/>
</dbReference>
<keyword evidence="3" id="KW-0539">Nucleus</keyword>
<protein>
    <submittedName>
        <fullName evidence="6">Nucleolar MIF4G domain-containing protein 1</fullName>
    </submittedName>
</protein>
<feature type="compositionally biased region" description="Basic and acidic residues" evidence="4">
    <location>
        <begin position="244"/>
        <end position="279"/>
    </location>
</feature>
<dbReference type="RefSeq" id="XP_028865887.1">
    <property type="nucleotide sequence ID" value="XM_029010054.1"/>
</dbReference>
<evidence type="ECO:0000313" key="6">
    <source>
        <dbReference type="EMBL" id="GBE59644.1"/>
    </source>
</evidence>
<feature type="region of interest" description="Disordered" evidence="4">
    <location>
        <begin position="1"/>
        <end position="93"/>
    </location>
</feature>
<evidence type="ECO:0000259" key="5">
    <source>
        <dbReference type="PROSITE" id="PS51366"/>
    </source>
</evidence>
<feature type="compositionally biased region" description="Basic and acidic residues" evidence="4">
    <location>
        <begin position="61"/>
        <end position="76"/>
    </location>
</feature>
<dbReference type="PANTHER" id="PTHR18034:SF4">
    <property type="entry name" value="NUCLEOLAR MIF4G DOMAIN-CONTAINING PROTEIN 1"/>
    <property type="match status" value="1"/>
</dbReference>
<evidence type="ECO:0000313" key="7">
    <source>
        <dbReference type="Proteomes" id="UP000236319"/>
    </source>
</evidence>
<dbReference type="OrthoDB" id="361797at2759"/>
<dbReference type="InterPro" id="IPR050781">
    <property type="entry name" value="CWC22_splicing_factor"/>
</dbReference>
<feature type="region of interest" description="Disordered" evidence="4">
    <location>
        <begin position="145"/>
        <end position="279"/>
    </location>
</feature>
<feature type="compositionally biased region" description="Basic and acidic residues" evidence="4">
    <location>
        <begin position="146"/>
        <end position="156"/>
    </location>
</feature>
<dbReference type="SUPFAM" id="SSF48371">
    <property type="entry name" value="ARM repeat"/>
    <property type="match status" value="1"/>
</dbReference>
<dbReference type="InterPro" id="IPR016024">
    <property type="entry name" value="ARM-type_fold"/>
</dbReference>
<feature type="compositionally biased region" description="Acidic residues" evidence="4">
    <location>
        <begin position="176"/>
        <end position="243"/>
    </location>
</feature>
<dbReference type="GO" id="GO:0042274">
    <property type="term" value="P:ribosomal small subunit biogenesis"/>
    <property type="evidence" value="ECO:0007669"/>
    <property type="project" value="TreeGrafter"/>
</dbReference>
<name>A0A2H6K9F9_9APIC</name>
<dbReference type="GeneID" id="39873414"/>
<feature type="compositionally biased region" description="Basic and acidic residues" evidence="4">
    <location>
        <begin position="1"/>
        <end position="16"/>
    </location>
</feature>
<comment type="similarity">
    <text evidence="2">Belongs to the CWC22 family.</text>
</comment>